<gene>
    <name evidence="2" type="ORF">QBC35DRAFT_505131</name>
</gene>
<dbReference type="InterPro" id="IPR036188">
    <property type="entry name" value="FAD/NAD-bd_sf"/>
</dbReference>
<name>A0AAN7AFK3_9PEZI</name>
<dbReference type="AlphaFoldDB" id="A0AAN7AFK3"/>
<dbReference type="GO" id="GO:0016491">
    <property type="term" value="F:oxidoreductase activity"/>
    <property type="evidence" value="ECO:0007669"/>
    <property type="project" value="TreeGrafter"/>
</dbReference>
<keyword evidence="3" id="KW-1185">Reference proteome</keyword>
<dbReference type="Pfam" id="PF13450">
    <property type="entry name" value="NAD_binding_8"/>
    <property type="match status" value="1"/>
</dbReference>
<dbReference type="Gene3D" id="3.30.70.1990">
    <property type="match status" value="1"/>
</dbReference>
<evidence type="ECO:0000256" key="1">
    <source>
        <dbReference type="SAM" id="SignalP"/>
    </source>
</evidence>
<dbReference type="Gene3D" id="3.50.50.60">
    <property type="entry name" value="FAD/NAD(P)-binding domain"/>
    <property type="match status" value="1"/>
</dbReference>
<reference evidence="2" key="1">
    <citation type="journal article" date="2023" name="Mol. Phylogenet. Evol.">
        <title>Genome-scale phylogeny and comparative genomics of the fungal order Sordariales.</title>
        <authorList>
            <person name="Hensen N."/>
            <person name="Bonometti L."/>
            <person name="Westerberg I."/>
            <person name="Brannstrom I.O."/>
            <person name="Guillou S."/>
            <person name="Cros-Aarteil S."/>
            <person name="Calhoun S."/>
            <person name="Haridas S."/>
            <person name="Kuo A."/>
            <person name="Mondo S."/>
            <person name="Pangilinan J."/>
            <person name="Riley R."/>
            <person name="LaButti K."/>
            <person name="Andreopoulos B."/>
            <person name="Lipzen A."/>
            <person name="Chen C."/>
            <person name="Yan M."/>
            <person name="Daum C."/>
            <person name="Ng V."/>
            <person name="Clum A."/>
            <person name="Steindorff A."/>
            <person name="Ohm R.A."/>
            <person name="Martin F."/>
            <person name="Silar P."/>
            <person name="Natvig D.O."/>
            <person name="Lalanne C."/>
            <person name="Gautier V."/>
            <person name="Ament-Velasquez S.L."/>
            <person name="Kruys A."/>
            <person name="Hutchinson M.I."/>
            <person name="Powell A.J."/>
            <person name="Barry K."/>
            <person name="Miller A.N."/>
            <person name="Grigoriev I.V."/>
            <person name="Debuchy R."/>
            <person name="Gladieux P."/>
            <person name="Hiltunen Thoren M."/>
            <person name="Johannesson H."/>
        </authorList>
    </citation>
    <scope>NUCLEOTIDE SEQUENCE</scope>
    <source>
        <strain evidence="2">PSN309</strain>
    </source>
</reference>
<comment type="caution">
    <text evidence="2">The sequence shown here is derived from an EMBL/GenBank/DDBJ whole genome shotgun (WGS) entry which is preliminary data.</text>
</comment>
<protein>
    <submittedName>
        <fullName evidence="2">FAD/NAD(P)-binding domain-containing protein</fullName>
    </submittedName>
</protein>
<dbReference type="Gene3D" id="1.10.405.20">
    <property type="match status" value="1"/>
</dbReference>
<dbReference type="PANTHER" id="PTHR42923">
    <property type="entry name" value="PROTOPORPHYRINOGEN OXIDASE"/>
    <property type="match status" value="1"/>
</dbReference>
<feature type="signal peptide" evidence="1">
    <location>
        <begin position="1"/>
        <end position="17"/>
    </location>
</feature>
<dbReference type="EMBL" id="MU864474">
    <property type="protein sequence ID" value="KAK4184779.1"/>
    <property type="molecule type" value="Genomic_DNA"/>
</dbReference>
<dbReference type="SUPFAM" id="SSF51905">
    <property type="entry name" value="FAD/NAD(P)-binding domain"/>
    <property type="match status" value="1"/>
</dbReference>
<organism evidence="2 3">
    <name type="scientific">Podospora australis</name>
    <dbReference type="NCBI Taxonomy" id="1536484"/>
    <lineage>
        <taxon>Eukaryota</taxon>
        <taxon>Fungi</taxon>
        <taxon>Dikarya</taxon>
        <taxon>Ascomycota</taxon>
        <taxon>Pezizomycotina</taxon>
        <taxon>Sordariomycetes</taxon>
        <taxon>Sordariomycetidae</taxon>
        <taxon>Sordariales</taxon>
        <taxon>Podosporaceae</taxon>
        <taxon>Podospora</taxon>
    </lineage>
</organism>
<evidence type="ECO:0000313" key="3">
    <source>
        <dbReference type="Proteomes" id="UP001302126"/>
    </source>
</evidence>
<accession>A0AAN7AFK3</accession>
<feature type="chain" id="PRO_5042850953" evidence="1">
    <location>
        <begin position="18"/>
        <end position="463"/>
    </location>
</feature>
<evidence type="ECO:0000313" key="2">
    <source>
        <dbReference type="EMBL" id="KAK4184779.1"/>
    </source>
</evidence>
<proteinExistence type="predicted"/>
<sequence length="463" mass="50118">MSVFTTLCFGLLALAAAAPGEDQFDDKQYASKNIITRDVAVIGGGSSGTHAAISLQALGKSVVVVEKEAVLGGHTSTYVDPGTGVPINYGVQAYFNISVAAEYFARLNVSMGPFQFNPVTQVHANFKTGQSVPAPPSPGFAGYAAQAAKYPYLKYSWNLPNPVPSDLLLTFRDFLNKYNLQDVAYSVFLAGGGFANILDQLTIHVFKLIDFSYIRSISGEAFQPVSGDNGEIYPKALSLLGPNGAFLSSTVVAARRSPSGVRLVVQTPSGKKLIKASKLLITIPPLLPNINPFDPTPSERSLFSQWSYTNYFIMLLTNTGLPSGFQIANAVASDTTFRIPSLPAPYHITETRVKGLWYAWYASPTDTTEAAVKADVSAVVNRLRGAMGSNVTTPVNFLRFKSHTPFKLVVGKQAIQQGFYRKLGELQGQQSTWYTGAAFISHDASLIWNFTTTLFPKMFASRV</sequence>
<dbReference type="Proteomes" id="UP001302126">
    <property type="component" value="Unassembled WGS sequence"/>
</dbReference>
<keyword evidence="1" id="KW-0732">Signal</keyword>
<dbReference type="PANTHER" id="PTHR42923:SF26">
    <property type="entry name" value="FMN REDUCTASE LOT6, PUTATIVE (AFU_ORTHOLOGUE AFUA_7G06600)-RELATED"/>
    <property type="match status" value="1"/>
</dbReference>
<reference evidence="2" key="2">
    <citation type="submission" date="2023-05" db="EMBL/GenBank/DDBJ databases">
        <authorList>
            <consortium name="Lawrence Berkeley National Laboratory"/>
            <person name="Steindorff A."/>
            <person name="Hensen N."/>
            <person name="Bonometti L."/>
            <person name="Westerberg I."/>
            <person name="Brannstrom I.O."/>
            <person name="Guillou S."/>
            <person name="Cros-Aarteil S."/>
            <person name="Calhoun S."/>
            <person name="Haridas S."/>
            <person name="Kuo A."/>
            <person name="Mondo S."/>
            <person name="Pangilinan J."/>
            <person name="Riley R."/>
            <person name="Labutti K."/>
            <person name="Andreopoulos B."/>
            <person name="Lipzen A."/>
            <person name="Chen C."/>
            <person name="Yanf M."/>
            <person name="Daum C."/>
            <person name="Ng V."/>
            <person name="Clum A."/>
            <person name="Ohm R."/>
            <person name="Martin F."/>
            <person name="Silar P."/>
            <person name="Natvig D."/>
            <person name="Lalanne C."/>
            <person name="Gautier V."/>
            <person name="Ament-Velasquez S.L."/>
            <person name="Kruys A."/>
            <person name="Hutchinson M.I."/>
            <person name="Powell A.J."/>
            <person name="Barry K."/>
            <person name="Miller A.N."/>
            <person name="Grigoriev I.V."/>
            <person name="Debuchy R."/>
            <person name="Gladieux P."/>
            <person name="Thoren M.H."/>
            <person name="Johannesson H."/>
        </authorList>
    </citation>
    <scope>NUCLEOTIDE SEQUENCE</scope>
    <source>
        <strain evidence="2">PSN309</strain>
    </source>
</reference>
<dbReference type="InterPro" id="IPR050464">
    <property type="entry name" value="Zeta_carotene_desat/Oxidored"/>
</dbReference>